<dbReference type="PANTHER" id="PTHR46198:SF3">
    <property type="entry name" value="PROTEIN-TYROSINE-PHOSPHATASE"/>
    <property type="match status" value="1"/>
</dbReference>
<dbReference type="GO" id="GO:0004725">
    <property type="term" value="F:protein tyrosine phosphatase activity"/>
    <property type="evidence" value="ECO:0007669"/>
    <property type="project" value="UniProtKB-EC"/>
</dbReference>
<dbReference type="FunFam" id="3.90.190.10:FF:000020">
    <property type="entry name" value="Tyrosine-protein phosphatase non-receptor type 5"/>
    <property type="match status" value="1"/>
</dbReference>
<feature type="non-terminal residue" evidence="9">
    <location>
        <position position="250"/>
    </location>
</feature>
<keyword evidence="4" id="KW-0904">Protein phosphatase</keyword>
<name>A0A091NEA4_APAVI</name>
<dbReference type="SMART" id="SM00194">
    <property type="entry name" value="PTPc"/>
    <property type="match status" value="1"/>
</dbReference>
<evidence type="ECO:0000256" key="3">
    <source>
        <dbReference type="ARBA" id="ARBA00022801"/>
    </source>
</evidence>
<dbReference type="SMART" id="SM00404">
    <property type="entry name" value="PTPc_motif"/>
    <property type="match status" value="1"/>
</dbReference>
<protein>
    <recommendedName>
        <fullName evidence="1">protein-tyrosine-phosphatase</fullName>
        <ecNumber evidence="1">3.1.3.48</ecNumber>
    </recommendedName>
</protein>
<reference evidence="9 10" key="1">
    <citation type="submission" date="2014-04" db="EMBL/GenBank/DDBJ databases">
        <title>Genome evolution of avian class.</title>
        <authorList>
            <person name="Zhang G."/>
            <person name="Li C."/>
        </authorList>
    </citation>
    <scope>NUCLEOTIDE SEQUENCE [LARGE SCALE GENOMIC DNA]</scope>
    <source>
        <strain evidence="9">BGI_N311</strain>
    </source>
</reference>
<keyword evidence="2" id="KW-0597">Phosphoprotein</keyword>
<feature type="binding site" evidence="6">
    <location>
        <position position="225"/>
    </location>
    <ligand>
        <name>substrate</name>
    </ligand>
</feature>
<dbReference type="PANTHER" id="PTHR46198">
    <property type="entry name" value="PROTEIN-TYROSINE-PHOSPHATASE"/>
    <property type="match status" value="1"/>
</dbReference>
<feature type="domain" description="Tyrosine specific protein phosphatases" evidence="8">
    <location>
        <begin position="158"/>
        <end position="231"/>
    </location>
</feature>
<dbReference type="Proteomes" id="UP000054244">
    <property type="component" value="Unassembled WGS sequence"/>
</dbReference>
<feature type="non-terminal residue" evidence="9">
    <location>
        <position position="1"/>
    </location>
</feature>
<dbReference type="InterPro" id="IPR029021">
    <property type="entry name" value="Prot-tyrosine_phosphatase-like"/>
</dbReference>
<proteinExistence type="predicted"/>
<dbReference type="GO" id="GO:0005886">
    <property type="term" value="C:plasma membrane"/>
    <property type="evidence" value="ECO:0007669"/>
    <property type="project" value="TreeGrafter"/>
</dbReference>
<dbReference type="InterPro" id="IPR003595">
    <property type="entry name" value="Tyr_Pase_cat"/>
</dbReference>
<feature type="active site" description="Phosphocysteine intermediate" evidence="5">
    <location>
        <position position="181"/>
    </location>
</feature>
<dbReference type="InterPro" id="IPR016130">
    <property type="entry name" value="Tyr_Pase_AS"/>
</dbReference>
<evidence type="ECO:0000256" key="6">
    <source>
        <dbReference type="PIRSR" id="PIRSR608356-51"/>
    </source>
</evidence>
<sequence>LSDPESRVCLRRAGSQEEGSYINANYITGYAGRPQEYIATQGPMLNTVTDFWEMVWQEEAPLIIMITELQERKEKCVHYWPEKEGIYGPFTIRAQRVSEGVEYVVRDLSIQVVSLCSHILTSLSSALEKLEGECRQVKHILFPSWPDQQTPESAKPLLHLVSKVEETLQAAASLGPIVVHCSAGIGRTGCFIATRIGCQQLKDKGEVDILGIVCRLRIDRGGMIQTSEQYQFLHHTLALYASQLPEAGGH</sequence>
<gene>
    <name evidence="9" type="ORF">N311_03735</name>
</gene>
<evidence type="ECO:0000259" key="7">
    <source>
        <dbReference type="PROSITE" id="PS50055"/>
    </source>
</evidence>
<keyword evidence="10" id="KW-1185">Reference proteome</keyword>
<dbReference type="InterPro" id="IPR000387">
    <property type="entry name" value="Tyr_Pase_dom"/>
</dbReference>
<dbReference type="Pfam" id="PF00102">
    <property type="entry name" value="Y_phosphatase"/>
    <property type="match status" value="1"/>
</dbReference>
<dbReference type="EC" id="3.1.3.48" evidence="1"/>
<dbReference type="GO" id="GO:0030054">
    <property type="term" value="C:cell junction"/>
    <property type="evidence" value="ECO:0007669"/>
    <property type="project" value="TreeGrafter"/>
</dbReference>
<organism evidence="9 10">
    <name type="scientific">Apaloderma vittatum</name>
    <name type="common">Bar-tailed trogon</name>
    <dbReference type="NCBI Taxonomy" id="57397"/>
    <lineage>
        <taxon>Eukaryota</taxon>
        <taxon>Metazoa</taxon>
        <taxon>Chordata</taxon>
        <taxon>Craniata</taxon>
        <taxon>Vertebrata</taxon>
        <taxon>Euteleostomi</taxon>
        <taxon>Archelosauria</taxon>
        <taxon>Archosauria</taxon>
        <taxon>Dinosauria</taxon>
        <taxon>Saurischia</taxon>
        <taxon>Theropoda</taxon>
        <taxon>Coelurosauria</taxon>
        <taxon>Aves</taxon>
        <taxon>Neognathae</taxon>
        <taxon>Neoaves</taxon>
        <taxon>Telluraves</taxon>
        <taxon>Coraciimorphae</taxon>
        <taxon>Trogoniformes</taxon>
        <taxon>Trogonidae</taxon>
        <taxon>Apaloderma</taxon>
    </lineage>
</organism>
<dbReference type="PROSITE" id="PS50056">
    <property type="entry name" value="TYR_PHOSPHATASE_2"/>
    <property type="match status" value="1"/>
</dbReference>
<dbReference type="GO" id="GO:0019901">
    <property type="term" value="F:protein kinase binding"/>
    <property type="evidence" value="ECO:0007669"/>
    <property type="project" value="TreeGrafter"/>
</dbReference>
<dbReference type="PRINTS" id="PR00700">
    <property type="entry name" value="PRTYPHPHTASE"/>
</dbReference>
<evidence type="ECO:0000313" key="9">
    <source>
        <dbReference type="EMBL" id="KFP87791.1"/>
    </source>
</evidence>
<dbReference type="Gene3D" id="3.90.190.10">
    <property type="entry name" value="Protein tyrosine phosphatase superfamily"/>
    <property type="match status" value="1"/>
</dbReference>
<feature type="domain" description="Tyrosine-protein phosphatase" evidence="7">
    <location>
        <begin position="1"/>
        <end position="240"/>
    </location>
</feature>
<dbReference type="GO" id="GO:0007165">
    <property type="term" value="P:signal transduction"/>
    <property type="evidence" value="ECO:0007669"/>
    <property type="project" value="TreeGrafter"/>
</dbReference>
<evidence type="ECO:0000256" key="4">
    <source>
        <dbReference type="ARBA" id="ARBA00022912"/>
    </source>
</evidence>
<dbReference type="PROSITE" id="PS00383">
    <property type="entry name" value="TYR_PHOSPHATASE_1"/>
    <property type="match status" value="1"/>
</dbReference>
<dbReference type="SUPFAM" id="SSF52799">
    <property type="entry name" value="(Phosphotyrosine protein) phosphatases II"/>
    <property type="match status" value="1"/>
</dbReference>
<dbReference type="InterPro" id="IPR008356">
    <property type="entry name" value="Tyr_Pase_KIM-con"/>
</dbReference>
<dbReference type="GO" id="GO:0005829">
    <property type="term" value="C:cytosol"/>
    <property type="evidence" value="ECO:0007669"/>
    <property type="project" value="TreeGrafter"/>
</dbReference>
<feature type="binding site" evidence="6">
    <location>
        <position position="147"/>
    </location>
    <ligand>
        <name>substrate</name>
    </ligand>
</feature>
<evidence type="ECO:0000259" key="8">
    <source>
        <dbReference type="PROSITE" id="PS50056"/>
    </source>
</evidence>
<accession>A0A091NEA4</accession>
<dbReference type="EMBL" id="KL381747">
    <property type="protein sequence ID" value="KFP87791.1"/>
    <property type="molecule type" value="Genomic_DNA"/>
</dbReference>
<evidence type="ECO:0000313" key="10">
    <source>
        <dbReference type="Proteomes" id="UP000054244"/>
    </source>
</evidence>
<evidence type="ECO:0000256" key="2">
    <source>
        <dbReference type="ARBA" id="ARBA00022553"/>
    </source>
</evidence>
<evidence type="ECO:0000256" key="1">
    <source>
        <dbReference type="ARBA" id="ARBA00013064"/>
    </source>
</evidence>
<keyword evidence="9" id="KW-0675">Receptor</keyword>
<dbReference type="AlphaFoldDB" id="A0A091NEA4"/>
<dbReference type="PROSITE" id="PS50055">
    <property type="entry name" value="TYR_PHOSPHATASE_PTP"/>
    <property type="match status" value="1"/>
</dbReference>
<evidence type="ECO:0000256" key="5">
    <source>
        <dbReference type="PIRSR" id="PIRSR608356-50"/>
    </source>
</evidence>
<dbReference type="InterPro" id="IPR000242">
    <property type="entry name" value="PTP_cat"/>
</dbReference>
<keyword evidence="3" id="KW-0378">Hydrolase</keyword>
<feature type="binding site" evidence="6">
    <location>
        <begin position="181"/>
        <end position="187"/>
    </location>
    <ligand>
        <name>substrate</name>
    </ligand>
</feature>